<evidence type="ECO:0000313" key="7">
    <source>
        <dbReference type="Proteomes" id="UP000469424"/>
    </source>
</evidence>
<keyword evidence="4" id="KW-0411">Iron-sulfur</keyword>
<dbReference type="InterPro" id="IPR008275">
    <property type="entry name" value="CoA_E_activase_dom"/>
</dbReference>
<dbReference type="InterPro" id="IPR043129">
    <property type="entry name" value="ATPase_NBD"/>
</dbReference>
<name>A0A6N7XIH5_9FIRM</name>
<comment type="cofactor">
    <cofactor evidence="1">
        <name>[4Fe-4S] cluster</name>
        <dbReference type="ChEBI" id="CHEBI:49883"/>
    </cofactor>
</comment>
<dbReference type="GO" id="GO:0051536">
    <property type="term" value="F:iron-sulfur cluster binding"/>
    <property type="evidence" value="ECO:0007669"/>
    <property type="project" value="UniProtKB-KW"/>
</dbReference>
<dbReference type="InterPro" id="IPR002731">
    <property type="entry name" value="ATPase_BadF"/>
</dbReference>
<keyword evidence="2" id="KW-0479">Metal-binding</keyword>
<keyword evidence="7" id="KW-1185">Reference proteome</keyword>
<feature type="domain" description="ATPase BadF/BadG/BcrA/BcrD type" evidence="5">
    <location>
        <begin position="4"/>
        <end position="248"/>
    </location>
</feature>
<dbReference type="Gene3D" id="3.30.420.40">
    <property type="match status" value="2"/>
</dbReference>
<proteinExistence type="predicted"/>
<dbReference type="PANTHER" id="PTHR32329">
    <property type="entry name" value="BIFUNCTIONAL PROTEIN [INCLUDES 2-HYDROXYACYL-COA DEHYDRATASE (N-TER) AND ITS ACTIVATOR DOMAIN (C_TERM)-RELATED"/>
    <property type="match status" value="1"/>
</dbReference>
<dbReference type="RefSeq" id="WP_154554580.1">
    <property type="nucleotide sequence ID" value="NZ_VUNA01000012.1"/>
</dbReference>
<keyword evidence="3" id="KW-0408">Iron</keyword>
<sequence length="254" mass="27398">MNYIGIDIGSTASKICILRENGEPEFKVMPTGWNSKITSGIILDGLTEELGSVEDCRIVATGYGRISVDYADKVITEISCHGRGGYEMIGRDCSIVDIGGQDTKFINVKRGRAVDFLMNDKCAAGTGKFIEVMANRLGVTIGELFDLAAKGKPLPLSSICTVFAESEVISYMGEGKEKDEIAAGVINSVAVKVVALMQRKELMDMVIVTGGLSDNPFFAKLLSEKLHREVLPMENGRYAGAYGAAILAREKLGR</sequence>
<gene>
    <name evidence="6" type="ORF">FYJ65_06695</name>
</gene>
<dbReference type="CDD" id="cd24109">
    <property type="entry name" value="ASKHA_NBD_YjiL-like"/>
    <property type="match status" value="1"/>
</dbReference>
<evidence type="ECO:0000256" key="4">
    <source>
        <dbReference type="ARBA" id="ARBA00023014"/>
    </source>
</evidence>
<protein>
    <submittedName>
        <fullName evidence="6">CoA activase</fullName>
    </submittedName>
</protein>
<dbReference type="GO" id="GO:0046872">
    <property type="term" value="F:metal ion binding"/>
    <property type="evidence" value="ECO:0007669"/>
    <property type="project" value="UniProtKB-KW"/>
</dbReference>
<evidence type="ECO:0000256" key="3">
    <source>
        <dbReference type="ARBA" id="ARBA00023004"/>
    </source>
</evidence>
<dbReference type="PANTHER" id="PTHR32329:SF2">
    <property type="entry name" value="BIFUNCTIONAL PROTEIN [INCLUDES 2-HYDROXYACYL-COA DEHYDRATASE (N-TER) AND ITS ACTIVATOR DOMAIN (C_TERM)"/>
    <property type="match status" value="1"/>
</dbReference>
<accession>A0A6N7XIH5</accession>
<evidence type="ECO:0000259" key="5">
    <source>
        <dbReference type="Pfam" id="PF01869"/>
    </source>
</evidence>
<evidence type="ECO:0000256" key="1">
    <source>
        <dbReference type="ARBA" id="ARBA00001966"/>
    </source>
</evidence>
<dbReference type="Proteomes" id="UP000469424">
    <property type="component" value="Unassembled WGS sequence"/>
</dbReference>
<dbReference type="EMBL" id="VUNA01000012">
    <property type="protein sequence ID" value="MST71018.1"/>
    <property type="molecule type" value="Genomic_DNA"/>
</dbReference>
<dbReference type="SUPFAM" id="SSF53067">
    <property type="entry name" value="Actin-like ATPase domain"/>
    <property type="match status" value="1"/>
</dbReference>
<dbReference type="AlphaFoldDB" id="A0A6N7XIH5"/>
<evidence type="ECO:0000313" key="6">
    <source>
        <dbReference type="EMBL" id="MST71018.1"/>
    </source>
</evidence>
<evidence type="ECO:0000256" key="2">
    <source>
        <dbReference type="ARBA" id="ARBA00022723"/>
    </source>
</evidence>
<comment type="caution">
    <text evidence="6">The sequence shown here is derived from an EMBL/GenBank/DDBJ whole genome shotgun (WGS) entry which is preliminary data.</text>
</comment>
<dbReference type="InterPro" id="IPR051805">
    <property type="entry name" value="Dehydratase_Activator_Redct"/>
</dbReference>
<dbReference type="NCBIfam" id="TIGR00241">
    <property type="entry name" value="CoA_E_activ"/>
    <property type="match status" value="1"/>
</dbReference>
<reference evidence="6 7" key="1">
    <citation type="submission" date="2019-08" db="EMBL/GenBank/DDBJ databases">
        <title>In-depth cultivation of the pig gut microbiome towards novel bacterial diversity and tailored functional studies.</title>
        <authorList>
            <person name="Wylensek D."/>
            <person name="Hitch T.C.A."/>
            <person name="Clavel T."/>
        </authorList>
    </citation>
    <scope>NUCLEOTIDE SEQUENCE [LARGE SCALE GENOMIC DNA]</scope>
    <source>
        <strain evidence="6 7">WCA-MUC-591-APC-4B</strain>
    </source>
</reference>
<dbReference type="Pfam" id="PF01869">
    <property type="entry name" value="BcrAD_BadFG"/>
    <property type="match status" value="1"/>
</dbReference>
<organism evidence="6 7">
    <name type="scientific">Mogibacterium kristiansenii</name>
    <dbReference type="NCBI Taxonomy" id="2606708"/>
    <lineage>
        <taxon>Bacteria</taxon>
        <taxon>Bacillati</taxon>
        <taxon>Bacillota</taxon>
        <taxon>Clostridia</taxon>
        <taxon>Peptostreptococcales</taxon>
        <taxon>Anaerovoracaceae</taxon>
        <taxon>Mogibacterium</taxon>
    </lineage>
</organism>